<accession>A0ABN7RY28</accession>
<evidence type="ECO:0000256" key="3">
    <source>
        <dbReference type="ARBA" id="ARBA00022670"/>
    </source>
</evidence>
<dbReference type="InterPro" id="IPR006741">
    <property type="entry name" value="AgrB"/>
</dbReference>
<comment type="caution">
    <text evidence="9">The sequence shown here is derived from an EMBL/GenBank/DDBJ whole genome shotgun (WGS) entry which is preliminary data.</text>
</comment>
<evidence type="ECO:0000256" key="7">
    <source>
        <dbReference type="ARBA" id="ARBA00023136"/>
    </source>
</evidence>
<dbReference type="Pfam" id="PF04647">
    <property type="entry name" value="AgrB"/>
    <property type="match status" value="1"/>
</dbReference>
<dbReference type="RefSeq" id="WP_213484287.1">
    <property type="nucleotide sequence ID" value="NZ_CAJRAY010000041.1"/>
</dbReference>
<evidence type="ECO:0000313" key="10">
    <source>
        <dbReference type="Proteomes" id="UP000681526"/>
    </source>
</evidence>
<keyword evidence="3" id="KW-0645">Protease</keyword>
<evidence type="ECO:0000313" key="9">
    <source>
        <dbReference type="EMBL" id="CAG5085470.1"/>
    </source>
</evidence>
<keyword evidence="2" id="KW-0673">Quorum sensing</keyword>
<sequence length="177" mass="18901">MLRRAAESLHGGMVRNGVSPPSVDVIYYALNVAGNTLSIIGLTLLIGWFTDALPDTALALVSFALIRMFSGGYHLKSGWFCIIASTAVMSVIPHIVLNDLWVCVFTAAAALLFLIFAPSNLDKYARIAPGYYPLLKALTTAAVAANFFIRSDVLALVCLLQAVSLLIKNTPEGGEQG</sequence>
<name>A0ABN7RY28_THEXY</name>
<keyword evidence="1" id="KW-1003">Cell membrane</keyword>
<evidence type="ECO:0000256" key="1">
    <source>
        <dbReference type="ARBA" id="ARBA00022475"/>
    </source>
</evidence>
<keyword evidence="7 8" id="KW-0472">Membrane</keyword>
<keyword evidence="10" id="KW-1185">Reference proteome</keyword>
<proteinExistence type="predicted"/>
<dbReference type="EC" id="3.4.-.-" evidence="9"/>
<keyword evidence="4 8" id="KW-0812">Transmembrane</keyword>
<keyword evidence="6 8" id="KW-1133">Transmembrane helix</keyword>
<evidence type="ECO:0000256" key="2">
    <source>
        <dbReference type="ARBA" id="ARBA00022654"/>
    </source>
</evidence>
<organism evidence="9 10">
    <name type="scientific">Thermobacillus xylanilyticus</name>
    <dbReference type="NCBI Taxonomy" id="76633"/>
    <lineage>
        <taxon>Bacteria</taxon>
        <taxon>Bacillati</taxon>
        <taxon>Bacillota</taxon>
        <taxon>Bacilli</taxon>
        <taxon>Bacillales</taxon>
        <taxon>Paenibacillaceae</taxon>
        <taxon>Thermobacillus</taxon>
    </lineage>
</organism>
<evidence type="ECO:0000256" key="4">
    <source>
        <dbReference type="ARBA" id="ARBA00022692"/>
    </source>
</evidence>
<dbReference type="EMBL" id="CAJRAY010000041">
    <property type="protein sequence ID" value="CAG5085470.1"/>
    <property type="molecule type" value="Genomic_DNA"/>
</dbReference>
<evidence type="ECO:0000256" key="8">
    <source>
        <dbReference type="SAM" id="Phobius"/>
    </source>
</evidence>
<evidence type="ECO:0000256" key="5">
    <source>
        <dbReference type="ARBA" id="ARBA00022801"/>
    </source>
</evidence>
<feature type="transmembrane region" description="Helical" evidence="8">
    <location>
        <begin position="137"/>
        <end position="160"/>
    </location>
</feature>
<feature type="transmembrane region" description="Helical" evidence="8">
    <location>
        <begin position="25"/>
        <end position="50"/>
    </location>
</feature>
<dbReference type="Proteomes" id="UP000681526">
    <property type="component" value="Unassembled WGS sequence"/>
</dbReference>
<gene>
    <name evidence="9" type="primary">txxe 1110-M1_2104</name>
    <name evidence="9" type="ORF">TXXE_08755</name>
</gene>
<feature type="transmembrane region" description="Helical" evidence="8">
    <location>
        <begin position="96"/>
        <end position="117"/>
    </location>
</feature>
<evidence type="ECO:0000256" key="6">
    <source>
        <dbReference type="ARBA" id="ARBA00022989"/>
    </source>
</evidence>
<keyword evidence="5 9" id="KW-0378">Hydrolase</keyword>
<reference evidence="9 10" key="1">
    <citation type="submission" date="2021-04" db="EMBL/GenBank/DDBJ databases">
        <authorList>
            <person name="Rakotoarivonina H."/>
        </authorList>
    </citation>
    <scope>NUCLEOTIDE SEQUENCE [LARGE SCALE GENOMIC DNA]</scope>
    <source>
        <strain evidence="9 10">XE</strain>
    </source>
</reference>
<feature type="transmembrane region" description="Helical" evidence="8">
    <location>
        <begin position="56"/>
        <end position="75"/>
    </location>
</feature>
<dbReference type="GO" id="GO:0016787">
    <property type="term" value="F:hydrolase activity"/>
    <property type="evidence" value="ECO:0007669"/>
    <property type="project" value="UniProtKB-KW"/>
</dbReference>
<protein>
    <submittedName>
        <fullName evidence="9">Accessory gene regulator protein B</fullName>
        <ecNumber evidence="9">3.4.-.-</ecNumber>
    </submittedName>
</protein>